<dbReference type="GO" id="GO:0032259">
    <property type="term" value="P:methylation"/>
    <property type="evidence" value="ECO:0007669"/>
    <property type="project" value="UniProtKB-KW"/>
</dbReference>
<accession>A0A0H2RZ26</accession>
<dbReference type="OrthoDB" id="978at2759"/>
<protein>
    <recommendedName>
        <fullName evidence="2">carnosine N-methyltransferase</fullName>
        <ecNumber evidence="2">2.1.1.22</ecNumber>
    </recommendedName>
</protein>
<proteinExistence type="inferred from homology"/>
<evidence type="ECO:0000313" key="7">
    <source>
        <dbReference type="EMBL" id="KLO09996.1"/>
    </source>
</evidence>
<evidence type="ECO:0000256" key="5">
    <source>
        <dbReference type="ARBA" id="ARBA00022691"/>
    </source>
</evidence>
<dbReference type="EC" id="2.1.1.22" evidence="2"/>
<keyword evidence="3" id="KW-0489">Methyltransferase</keyword>
<sequence>MKPTEEDIIEEQRHLQNVITTFQQYGPYALAANNRRRKDLYSLPYADQQLLEGLGFKDKLIDIDRAIMANEFFIQQMVANPEIFGDDEDMDEDMDANEEEPKGDEKGKGKSSSHSHSHEHGGHSHSHSRPDISNPHSHETPKKRRYRPTDFDMDKLRSTLKQFVRDWSVEGKVERDYCYEPMKEALLQHFSSVPEIQRSKLRVLVPGAGLGRLAYDIARLGFSCQGNEFSHYMLLASYFILNRTKRVNEHSIFPYVHSLSNIPNRDSLLREVKIPDVLPSDIPPDSKFSLVAGDFEEVYGAPDLEDSDEPQAGKWDAVVTCFFMDTAKNVINYLRTIHRILAPGGVWINLGPLLWHWENNTSNDLSIELDLNELKALCCKLGFVLSNERTIDTTYTNNPESMLGYVYHTSFWTATKLEDEQLNRPLVETSNKTEV</sequence>
<keyword evidence="8" id="KW-1185">Reference proteome</keyword>
<dbReference type="PANTHER" id="PTHR12303">
    <property type="entry name" value="CARNOSINE N-METHYLTRANSFERASE"/>
    <property type="match status" value="1"/>
</dbReference>
<dbReference type="AlphaFoldDB" id="A0A0H2RZ26"/>
<feature type="compositionally biased region" description="Basic and acidic residues" evidence="6">
    <location>
        <begin position="99"/>
        <end position="108"/>
    </location>
</feature>
<comment type="similarity">
    <text evidence="1">Belongs to the carnosine N-methyltransferase family.</text>
</comment>
<keyword evidence="5" id="KW-0949">S-adenosyl-L-methionine</keyword>
<feature type="region of interest" description="Disordered" evidence="6">
    <location>
        <begin position="85"/>
        <end position="151"/>
    </location>
</feature>
<dbReference type="STRING" id="27342.A0A0H2RZ26"/>
<evidence type="ECO:0000313" key="8">
    <source>
        <dbReference type="Proteomes" id="UP000053477"/>
    </source>
</evidence>
<dbReference type="PANTHER" id="PTHR12303:SF6">
    <property type="entry name" value="CARNOSINE N-METHYLTRANSFERASE"/>
    <property type="match status" value="1"/>
</dbReference>
<evidence type="ECO:0000256" key="2">
    <source>
        <dbReference type="ARBA" id="ARBA00012003"/>
    </source>
</evidence>
<dbReference type="SMART" id="SM01296">
    <property type="entry name" value="N2227"/>
    <property type="match status" value="1"/>
</dbReference>
<dbReference type="Gene3D" id="3.40.50.150">
    <property type="entry name" value="Vaccinia Virus protein VP39"/>
    <property type="match status" value="1"/>
</dbReference>
<evidence type="ECO:0000256" key="6">
    <source>
        <dbReference type="SAM" id="MobiDB-lite"/>
    </source>
</evidence>
<dbReference type="Proteomes" id="UP000053477">
    <property type="component" value="Unassembled WGS sequence"/>
</dbReference>
<dbReference type="InterPro" id="IPR012901">
    <property type="entry name" value="CARME"/>
</dbReference>
<evidence type="ECO:0000256" key="4">
    <source>
        <dbReference type="ARBA" id="ARBA00022679"/>
    </source>
</evidence>
<evidence type="ECO:0000256" key="1">
    <source>
        <dbReference type="ARBA" id="ARBA00010086"/>
    </source>
</evidence>
<feature type="compositionally biased region" description="Acidic residues" evidence="6">
    <location>
        <begin position="85"/>
        <end position="98"/>
    </location>
</feature>
<dbReference type="FunCoup" id="A0A0H2RZ26">
    <property type="interactions" value="207"/>
</dbReference>
<dbReference type="InterPro" id="IPR029063">
    <property type="entry name" value="SAM-dependent_MTases_sf"/>
</dbReference>
<keyword evidence="4" id="KW-0808">Transferase</keyword>
<gene>
    <name evidence="7" type="ORF">SCHPADRAFT_857198</name>
</gene>
<dbReference type="InParanoid" id="A0A0H2RZ26"/>
<dbReference type="EMBL" id="KQ086039">
    <property type="protein sequence ID" value="KLO09996.1"/>
    <property type="molecule type" value="Genomic_DNA"/>
</dbReference>
<name>A0A0H2RZ26_9AGAM</name>
<organism evidence="7 8">
    <name type="scientific">Schizopora paradoxa</name>
    <dbReference type="NCBI Taxonomy" id="27342"/>
    <lineage>
        <taxon>Eukaryota</taxon>
        <taxon>Fungi</taxon>
        <taxon>Dikarya</taxon>
        <taxon>Basidiomycota</taxon>
        <taxon>Agaricomycotina</taxon>
        <taxon>Agaricomycetes</taxon>
        <taxon>Hymenochaetales</taxon>
        <taxon>Schizoporaceae</taxon>
        <taxon>Schizopora</taxon>
    </lineage>
</organism>
<evidence type="ECO:0000256" key="3">
    <source>
        <dbReference type="ARBA" id="ARBA00022603"/>
    </source>
</evidence>
<reference evidence="7 8" key="1">
    <citation type="submission" date="2015-04" db="EMBL/GenBank/DDBJ databases">
        <title>Complete genome sequence of Schizopora paradoxa KUC8140, a cosmopolitan wood degrader in East Asia.</title>
        <authorList>
            <consortium name="DOE Joint Genome Institute"/>
            <person name="Min B."/>
            <person name="Park H."/>
            <person name="Jang Y."/>
            <person name="Kim J.-J."/>
            <person name="Kim K.H."/>
            <person name="Pangilinan J."/>
            <person name="Lipzen A."/>
            <person name="Riley R."/>
            <person name="Grigoriev I.V."/>
            <person name="Spatafora J.W."/>
            <person name="Choi I.-G."/>
        </authorList>
    </citation>
    <scope>NUCLEOTIDE SEQUENCE [LARGE SCALE GENOMIC DNA]</scope>
    <source>
        <strain evidence="7 8">KUC8140</strain>
    </source>
</reference>
<dbReference type="Pfam" id="PF07942">
    <property type="entry name" value="CARME"/>
    <property type="match status" value="1"/>
</dbReference>
<dbReference type="SUPFAM" id="SSF53335">
    <property type="entry name" value="S-adenosyl-L-methionine-dependent methyltransferases"/>
    <property type="match status" value="1"/>
</dbReference>
<dbReference type="GO" id="GO:0030735">
    <property type="term" value="F:carnosine N-methyltransferase activity"/>
    <property type="evidence" value="ECO:0007669"/>
    <property type="project" value="UniProtKB-EC"/>
</dbReference>